<protein>
    <submittedName>
        <fullName evidence="1">Helix-turn-helix domain-containing protein</fullName>
    </submittedName>
</protein>
<accession>A0A1W2B5T1</accession>
<reference evidence="2" key="1">
    <citation type="submission" date="2017-04" db="EMBL/GenBank/DDBJ databases">
        <authorList>
            <person name="Varghese N."/>
            <person name="Submissions S."/>
        </authorList>
    </citation>
    <scope>NUCLEOTIDE SEQUENCE [LARGE SCALE GENOMIC DNA]</scope>
    <source>
        <strain evidence="2">DSM 44073</strain>
    </source>
</reference>
<dbReference type="RefSeq" id="WP_030478501.1">
    <property type="nucleotide sequence ID" value="NZ_FWYC01000004.1"/>
</dbReference>
<proteinExistence type="predicted"/>
<name>A0A1W2B5T1_9PSEU</name>
<sequence length="203" mass="21885">MRSNAPALLPVLRSKLQAGILAALLLNPDQELSLTDLARRAGGSLSGVHNEVERLQQAGILASRQVGRTRLVRAGTSALVEPLTRLVELAFGPQQIVTEEFGELRGVAELLIYGSWAARLHGEPGPEPHDIDVMVVESIEDPVDRADVYAAADRAEKRLAKAVNPTVVSARRWATRSQDDALLQEISTRPVVKIPLGAAEIQA</sequence>
<dbReference type="InterPro" id="IPR011991">
    <property type="entry name" value="ArsR-like_HTH"/>
</dbReference>
<dbReference type="OrthoDB" id="3526885at2"/>
<dbReference type="CDD" id="cd00090">
    <property type="entry name" value="HTH_ARSR"/>
    <property type="match status" value="1"/>
</dbReference>
<dbReference type="eggNOG" id="COG0640">
    <property type="taxonomic scope" value="Bacteria"/>
</dbReference>
<gene>
    <name evidence="1" type="ORF">SAMN05660733_01100</name>
</gene>
<dbReference type="SUPFAM" id="SSF46785">
    <property type="entry name" value="Winged helix' DNA-binding domain"/>
    <property type="match status" value="1"/>
</dbReference>
<dbReference type="STRING" id="40571.SAMN05660733_01100"/>
<dbReference type="InterPro" id="IPR036388">
    <property type="entry name" value="WH-like_DNA-bd_sf"/>
</dbReference>
<dbReference type="Gene3D" id="1.10.10.10">
    <property type="entry name" value="Winged helix-like DNA-binding domain superfamily/Winged helix DNA-binding domain"/>
    <property type="match status" value="1"/>
</dbReference>
<evidence type="ECO:0000313" key="2">
    <source>
        <dbReference type="Proteomes" id="UP000192840"/>
    </source>
</evidence>
<dbReference type="EMBL" id="FWYC01000004">
    <property type="protein sequence ID" value="SMC68204.1"/>
    <property type="molecule type" value="Genomic_DNA"/>
</dbReference>
<dbReference type="Proteomes" id="UP000192840">
    <property type="component" value="Unassembled WGS sequence"/>
</dbReference>
<dbReference type="AlphaFoldDB" id="A0A1W2B5T1"/>
<organism evidence="1 2">
    <name type="scientific">Lentzea albidocapillata</name>
    <dbReference type="NCBI Taxonomy" id="40571"/>
    <lineage>
        <taxon>Bacteria</taxon>
        <taxon>Bacillati</taxon>
        <taxon>Actinomycetota</taxon>
        <taxon>Actinomycetes</taxon>
        <taxon>Pseudonocardiales</taxon>
        <taxon>Pseudonocardiaceae</taxon>
        <taxon>Lentzea</taxon>
    </lineage>
</organism>
<dbReference type="InterPro" id="IPR036390">
    <property type="entry name" value="WH_DNA-bd_sf"/>
</dbReference>
<keyword evidence="2" id="KW-1185">Reference proteome</keyword>
<evidence type="ECO:0000313" key="1">
    <source>
        <dbReference type="EMBL" id="SMC68204.1"/>
    </source>
</evidence>